<accession>A0A0A9WLF9</accession>
<gene>
    <name evidence="2" type="primary">COPB</name>
    <name evidence="2" type="ORF">CM83_42315</name>
    <name evidence="3" type="ORF">g.10845</name>
</gene>
<dbReference type="EMBL" id="GBHO01034317">
    <property type="protein sequence ID" value="JAG09287.1"/>
    <property type="molecule type" value="Transcribed_RNA"/>
</dbReference>
<evidence type="ECO:0000313" key="2">
    <source>
        <dbReference type="EMBL" id="JAG09287.1"/>
    </source>
</evidence>
<reference evidence="2" key="1">
    <citation type="journal article" date="2014" name="PLoS ONE">
        <title>Transcriptome-Based Identification of ABC Transporters in the Western Tarnished Plant Bug Lygus hesperus.</title>
        <authorList>
            <person name="Hull J.J."/>
            <person name="Chaney K."/>
            <person name="Geib S.M."/>
            <person name="Fabrick J.A."/>
            <person name="Brent C.S."/>
            <person name="Walsh D."/>
            <person name="Lavine L.C."/>
        </authorList>
    </citation>
    <scope>NUCLEOTIDE SEQUENCE</scope>
</reference>
<feature type="region of interest" description="Disordered" evidence="1">
    <location>
        <begin position="1"/>
        <end position="80"/>
    </location>
</feature>
<sequence length="143" mass="15518">MSGGNATGNRQTQRGGLTNYTESSDNSANKGNTVELPQPHMKVTTTVREDGTYVTLYNTLPTSGDGGTASKGAKSTANENGSEDVIGLRAFIVNGQFFVTSSLASTVTKLIVRLHFNHHRLEEEFEQKVRRVEQKNVTSDVNV</sequence>
<reference evidence="2" key="2">
    <citation type="submission" date="2014-07" db="EMBL/GenBank/DDBJ databases">
        <authorList>
            <person name="Hull J."/>
        </authorList>
    </citation>
    <scope>NUCLEOTIDE SEQUENCE</scope>
</reference>
<dbReference type="AlphaFoldDB" id="A0A0A9WLF9"/>
<proteinExistence type="predicted"/>
<dbReference type="EMBL" id="GDHC01006911">
    <property type="protein sequence ID" value="JAQ11718.1"/>
    <property type="molecule type" value="Transcribed_RNA"/>
</dbReference>
<feature type="compositionally biased region" description="Polar residues" evidence="1">
    <location>
        <begin position="7"/>
        <end position="32"/>
    </location>
</feature>
<reference evidence="3" key="3">
    <citation type="journal article" date="2016" name="Gigascience">
        <title>De novo construction of an expanded transcriptome assembly for the western tarnished plant bug, Lygus hesperus.</title>
        <authorList>
            <person name="Tassone E.E."/>
            <person name="Geib S.M."/>
            <person name="Hall B."/>
            <person name="Fabrick J.A."/>
            <person name="Brent C.S."/>
            <person name="Hull J.J."/>
        </authorList>
    </citation>
    <scope>NUCLEOTIDE SEQUENCE</scope>
</reference>
<name>A0A0A9WLF9_LYGHE</name>
<protein>
    <submittedName>
        <fullName evidence="2">Coatomer subunit beta</fullName>
    </submittedName>
</protein>
<evidence type="ECO:0000313" key="3">
    <source>
        <dbReference type="EMBL" id="JAQ11718.1"/>
    </source>
</evidence>
<organism evidence="2">
    <name type="scientific">Lygus hesperus</name>
    <name type="common">Western plant bug</name>
    <dbReference type="NCBI Taxonomy" id="30085"/>
    <lineage>
        <taxon>Eukaryota</taxon>
        <taxon>Metazoa</taxon>
        <taxon>Ecdysozoa</taxon>
        <taxon>Arthropoda</taxon>
        <taxon>Hexapoda</taxon>
        <taxon>Insecta</taxon>
        <taxon>Pterygota</taxon>
        <taxon>Neoptera</taxon>
        <taxon>Paraneoptera</taxon>
        <taxon>Hemiptera</taxon>
        <taxon>Heteroptera</taxon>
        <taxon>Panheteroptera</taxon>
        <taxon>Cimicomorpha</taxon>
        <taxon>Miridae</taxon>
        <taxon>Mirini</taxon>
        <taxon>Lygus</taxon>
    </lineage>
</organism>
<evidence type="ECO:0000256" key="1">
    <source>
        <dbReference type="SAM" id="MobiDB-lite"/>
    </source>
</evidence>